<evidence type="ECO:0000313" key="2">
    <source>
        <dbReference type="EMBL" id="GJT08607.1"/>
    </source>
</evidence>
<comment type="caution">
    <text evidence="2">The sequence shown here is derived from an EMBL/GenBank/DDBJ whole genome shotgun (WGS) entry which is preliminary data.</text>
</comment>
<gene>
    <name evidence="2" type="ORF">Tco_0843069</name>
</gene>
<dbReference type="Proteomes" id="UP001151760">
    <property type="component" value="Unassembled WGS sequence"/>
</dbReference>
<accession>A0ABQ5B4K9</accession>
<evidence type="ECO:0000256" key="1">
    <source>
        <dbReference type="SAM" id="MobiDB-lite"/>
    </source>
</evidence>
<evidence type="ECO:0000313" key="3">
    <source>
        <dbReference type="Proteomes" id="UP001151760"/>
    </source>
</evidence>
<keyword evidence="3" id="KW-1185">Reference proteome</keyword>
<feature type="compositionally biased region" description="Basic and acidic residues" evidence="1">
    <location>
        <begin position="34"/>
        <end position="59"/>
    </location>
</feature>
<dbReference type="EMBL" id="BQNB010012844">
    <property type="protein sequence ID" value="GJT08607.1"/>
    <property type="molecule type" value="Genomic_DNA"/>
</dbReference>
<sequence length="416" mass="47562">MKQRINHNNSKEKYVSRISIREINANGRTINHNNSKEKRGPRNQDNRNRNQDNSRRTVNVEETSSKSMVVIDGAGFDWSFMADEEVPTNMALMAFSNSEFEGYGPKASKSVCKDTSNEVKKTPDAPLGKRLVSEKEKQTIFPTKIESVKQQEKSARKPVKDDLVKLWDLVRERFSSTEPADDKEKALWVELKRELNTAKDLRLLEEDNDCMKIKTCKEIYYSSTSLGNTFPDLSDDLTKYLLVSLAISPFHDDPYMKIMKAYNTTNNESPIPLLQAPIGPPIVLPPSLVLPLSPMFDPQDFFLPEEILRPQKQACFLSSFSIDFSAPPHIFEIGENSHKTHLERHKEQIKTILSHLDEIPFERIEHIEDKIEGLGNRRVTMALLPPGFLKPLYPDIMDMINDQDIEHTISPTPPPD</sequence>
<name>A0ABQ5B4K9_9ASTR</name>
<reference evidence="2" key="1">
    <citation type="journal article" date="2022" name="Int. J. Mol. Sci.">
        <title>Draft Genome of Tanacetum Coccineum: Genomic Comparison of Closely Related Tanacetum-Family Plants.</title>
        <authorList>
            <person name="Yamashiro T."/>
            <person name="Shiraishi A."/>
            <person name="Nakayama K."/>
            <person name="Satake H."/>
        </authorList>
    </citation>
    <scope>NUCLEOTIDE SEQUENCE</scope>
</reference>
<proteinExistence type="predicted"/>
<feature type="region of interest" description="Disordered" evidence="1">
    <location>
        <begin position="1"/>
        <end position="63"/>
    </location>
</feature>
<reference evidence="2" key="2">
    <citation type="submission" date="2022-01" db="EMBL/GenBank/DDBJ databases">
        <authorList>
            <person name="Yamashiro T."/>
            <person name="Shiraishi A."/>
            <person name="Satake H."/>
            <person name="Nakayama K."/>
        </authorList>
    </citation>
    <scope>NUCLEOTIDE SEQUENCE</scope>
</reference>
<organism evidence="2 3">
    <name type="scientific">Tanacetum coccineum</name>
    <dbReference type="NCBI Taxonomy" id="301880"/>
    <lineage>
        <taxon>Eukaryota</taxon>
        <taxon>Viridiplantae</taxon>
        <taxon>Streptophyta</taxon>
        <taxon>Embryophyta</taxon>
        <taxon>Tracheophyta</taxon>
        <taxon>Spermatophyta</taxon>
        <taxon>Magnoliopsida</taxon>
        <taxon>eudicotyledons</taxon>
        <taxon>Gunneridae</taxon>
        <taxon>Pentapetalae</taxon>
        <taxon>asterids</taxon>
        <taxon>campanulids</taxon>
        <taxon>Asterales</taxon>
        <taxon>Asteraceae</taxon>
        <taxon>Asteroideae</taxon>
        <taxon>Anthemideae</taxon>
        <taxon>Anthemidinae</taxon>
        <taxon>Tanacetum</taxon>
    </lineage>
</organism>
<protein>
    <submittedName>
        <fullName evidence="2">Uncharacterized protein</fullName>
    </submittedName>
</protein>